<dbReference type="Proteomes" id="UP000578449">
    <property type="component" value="Unassembled WGS sequence"/>
</dbReference>
<protein>
    <submittedName>
        <fullName evidence="1">Uncharacterized protein</fullName>
    </submittedName>
</protein>
<proteinExistence type="predicted"/>
<keyword evidence="2" id="KW-1185">Reference proteome</keyword>
<evidence type="ECO:0000313" key="1">
    <source>
        <dbReference type="EMBL" id="MBB5131414.1"/>
    </source>
</evidence>
<dbReference type="EMBL" id="JACHGN010000002">
    <property type="protein sequence ID" value="MBB5131414.1"/>
    <property type="molecule type" value="Genomic_DNA"/>
</dbReference>
<gene>
    <name evidence="1" type="ORF">HNP84_001120</name>
</gene>
<accession>A0A840NS02</accession>
<dbReference type="RefSeq" id="WP_185048247.1">
    <property type="nucleotide sequence ID" value="NZ_BAABIX010000076.1"/>
</dbReference>
<comment type="caution">
    <text evidence="1">The sequence shown here is derived from an EMBL/GenBank/DDBJ whole genome shotgun (WGS) entry which is preliminary data.</text>
</comment>
<dbReference type="AlphaFoldDB" id="A0A840NS02"/>
<reference evidence="1 2" key="1">
    <citation type="submission" date="2020-08" db="EMBL/GenBank/DDBJ databases">
        <title>Genomic Encyclopedia of Type Strains, Phase IV (KMG-IV): sequencing the most valuable type-strain genomes for metagenomic binning, comparative biology and taxonomic classification.</title>
        <authorList>
            <person name="Goeker M."/>
        </authorList>
    </citation>
    <scope>NUCLEOTIDE SEQUENCE [LARGE SCALE GENOMIC DNA]</scope>
    <source>
        <strain evidence="1 2">DSM 45615</strain>
    </source>
</reference>
<sequence length="149" mass="16220">MLAVLGVSLTLTGCALRETVRLEADPGAVIEAAGIGRVVAEVETEEIYKNIVQVTDVMVVDVGTKGTSEAIAVANQRLSERGWRIVAPKGDFIHMESAKWDQISVWIESLKGLNGLADWVAEDPQIKKAKDVCRLRSDSCVLLSVIPYR</sequence>
<organism evidence="1 2">
    <name type="scientific">Thermocatellispora tengchongensis</name>
    <dbReference type="NCBI Taxonomy" id="1073253"/>
    <lineage>
        <taxon>Bacteria</taxon>
        <taxon>Bacillati</taxon>
        <taxon>Actinomycetota</taxon>
        <taxon>Actinomycetes</taxon>
        <taxon>Streptosporangiales</taxon>
        <taxon>Streptosporangiaceae</taxon>
        <taxon>Thermocatellispora</taxon>
    </lineage>
</organism>
<name>A0A840NS02_9ACTN</name>
<evidence type="ECO:0000313" key="2">
    <source>
        <dbReference type="Proteomes" id="UP000578449"/>
    </source>
</evidence>